<dbReference type="STRING" id="37625.SAMN05660420_02922"/>
<dbReference type="InterPro" id="IPR011059">
    <property type="entry name" value="Metal-dep_hydrolase_composite"/>
</dbReference>
<name>A0A1H4DEX2_9BACT</name>
<dbReference type="InterPro" id="IPR006680">
    <property type="entry name" value="Amidohydro-rel"/>
</dbReference>
<keyword evidence="4" id="KW-1185">Reference proteome</keyword>
<dbReference type="GO" id="GO:0016810">
    <property type="term" value="F:hydrolase activity, acting on carbon-nitrogen (but not peptide) bonds"/>
    <property type="evidence" value="ECO:0007669"/>
    <property type="project" value="InterPro"/>
</dbReference>
<evidence type="ECO:0000256" key="1">
    <source>
        <dbReference type="ARBA" id="ARBA00001947"/>
    </source>
</evidence>
<dbReference type="AlphaFoldDB" id="A0A1H4DEX2"/>
<dbReference type="RefSeq" id="WP_092350147.1">
    <property type="nucleotide sequence ID" value="NZ_FNQN01000010.1"/>
</dbReference>
<organism evidence="3 4">
    <name type="scientific">Desulfuromusa kysingii</name>
    <dbReference type="NCBI Taxonomy" id="37625"/>
    <lineage>
        <taxon>Bacteria</taxon>
        <taxon>Pseudomonadati</taxon>
        <taxon>Thermodesulfobacteriota</taxon>
        <taxon>Desulfuromonadia</taxon>
        <taxon>Desulfuromonadales</taxon>
        <taxon>Geopsychrobacteraceae</taxon>
        <taxon>Desulfuromusa</taxon>
    </lineage>
</organism>
<protein>
    <submittedName>
        <fullName evidence="3">Amidohydrolase family protein</fullName>
    </submittedName>
</protein>
<dbReference type="EMBL" id="FNQN01000010">
    <property type="protein sequence ID" value="SEA71295.1"/>
    <property type="molecule type" value="Genomic_DNA"/>
</dbReference>
<evidence type="ECO:0000313" key="3">
    <source>
        <dbReference type="EMBL" id="SEA71295.1"/>
    </source>
</evidence>
<dbReference type="Pfam" id="PF01979">
    <property type="entry name" value="Amidohydro_1"/>
    <property type="match status" value="2"/>
</dbReference>
<comment type="cofactor">
    <cofactor evidence="1">
        <name>Zn(2+)</name>
        <dbReference type="ChEBI" id="CHEBI:29105"/>
    </cofactor>
</comment>
<dbReference type="SUPFAM" id="SSF51556">
    <property type="entry name" value="Metallo-dependent hydrolases"/>
    <property type="match status" value="1"/>
</dbReference>
<evidence type="ECO:0000259" key="2">
    <source>
        <dbReference type="Pfam" id="PF01979"/>
    </source>
</evidence>
<gene>
    <name evidence="3" type="ORF">SAMN05660420_02922</name>
</gene>
<dbReference type="OrthoDB" id="9765769at2"/>
<feature type="domain" description="Amidohydrolase-related" evidence="2">
    <location>
        <begin position="56"/>
        <end position="198"/>
    </location>
</feature>
<dbReference type="InterPro" id="IPR050378">
    <property type="entry name" value="Metallo-dep_Hydrolases_sf"/>
</dbReference>
<proteinExistence type="predicted"/>
<dbReference type="PANTHER" id="PTHR11647">
    <property type="entry name" value="HYDRANTOINASE/DIHYDROPYRIMIDINASE FAMILY MEMBER"/>
    <property type="match status" value="1"/>
</dbReference>
<dbReference type="Proteomes" id="UP000199409">
    <property type="component" value="Unassembled WGS sequence"/>
</dbReference>
<dbReference type="Gene3D" id="3.20.20.140">
    <property type="entry name" value="Metal-dependent hydrolases"/>
    <property type="match status" value="2"/>
</dbReference>
<accession>A0A1H4DEX2</accession>
<dbReference type="InterPro" id="IPR032466">
    <property type="entry name" value="Metal_Hydrolase"/>
</dbReference>
<dbReference type="SUPFAM" id="SSF51338">
    <property type="entry name" value="Composite domain of metallo-dependent hydrolases"/>
    <property type="match status" value="1"/>
</dbReference>
<dbReference type="PANTHER" id="PTHR11647:SF1">
    <property type="entry name" value="COLLAPSIN RESPONSE MEDIATOR PROTEIN"/>
    <property type="match status" value="1"/>
</dbReference>
<reference evidence="3 4" key="1">
    <citation type="submission" date="2016-10" db="EMBL/GenBank/DDBJ databases">
        <authorList>
            <person name="de Groot N.N."/>
        </authorList>
    </citation>
    <scope>NUCLEOTIDE SEQUENCE [LARGE SCALE GENOMIC DNA]</scope>
    <source>
        <strain evidence="3 4">DSM 7343</strain>
    </source>
</reference>
<evidence type="ECO:0000313" key="4">
    <source>
        <dbReference type="Proteomes" id="UP000199409"/>
    </source>
</evidence>
<sequence>MLKRYKIIFKNGFVVDPVNHRNGRFDIAIVDGQIAAIAPEIDPTLADESFDLSGQYVVPGIIDPHIHASAWLGGQFAHKMLARAGVTTALDMSGPIDSVLDIAQKHGTGLSLASVQYVRPEHTVANSNPGSDEFRQLLTDTLRKGAIGFKLLGGHYPLTPEATARGIEVCYHHGAYVAFHAGTLATGSNIEGFHEAIELAHGYPLHIAHINSYCRGSVRPYRQETEEAISALEAHPNIVSESYLSPFNGTSGECKNGVPLSQVTVTCLERQGFAPTEKGLEDAIVSGWGQVNVESGGEIILAEGESALAYWKAHDTDTTISFRVNLPEPRINLATVKQADGKFVVGSISTDGGGIPRNVIVESGLALVRLGALSMSEFVIKTSHNPAKMLGLDNKGHLGIGADADITVLNLETQKPVMSMANGNMVMFKGFVCGHGTRFITTTEGEAHVRSKGLTPLVIDLNSRPFCKRD</sequence>
<feature type="domain" description="Amidohydrolase-related" evidence="2">
    <location>
        <begin position="330"/>
        <end position="430"/>
    </location>
</feature>
<keyword evidence="3" id="KW-0378">Hydrolase</keyword>